<dbReference type="RefSeq" id="WP_377496839.1">
    <property type="nucleotide sequence ID" value="NZ_JBHMDO010000031.1"/>
</dbReference>
<feature type="domain" description="HTH araC/xylS-type" evidence="5">
    <location>
        <begin position="412"/>
        <end position="510"/>
    </location>
</feature>
<evidence type="ECO:0000256" key="3">
    <source>
        <dbReference type="ARBA" id="ARBA00023163"/>
    </source>
</evidence>
<evidence type="ECO:0000313" key="8">
    <source>
        <dbReference type="Proteomes" id="UP001589747"/>
    </source>
</evidence>
<dbReference type="SUPFAM" id="SSF52172">
    <property type="entry name" value="CheY-like"/>
    <property type="match status" value="1"/>
</dbReference>
<dbReference type="Pfam" id="PF12833">
    <property type="entry name" value="HTH_18"/>
    <property type="match status" value="1"/>
</dbReference>
<keyword evidence="8" id="KW-1185">Reference proteome</keyword>
<dbReference type="PROSITE" id="PS00041">
    <property type="entry name" value="HTH_ARAC_FAMILY_1"/>
    <property type="match status" value="1"/>
</dbReference>
<dbReference type="InterPro" id="IPR011006">
    <property type="entry name" value="CheY-like_superfamily"/>
</dbReference>
<feature type="domain" description="Response regulatory" evidence="6">
    <location>
        <begin position="3"/>
        <end position="120"/>
    </location>
</feature>
<dbReference type="SMART" id="SM00342">
    <property type="entry name" value="HTH_ARAC"/>
    <property type="match status" value="1"/>
</dbReference>
<dbReference type="Pfam" id="PF00072">
    <property type="entry name" value="Response_reg"/>
    <property type="match status" value="1"/>
</dbReference>
<protein>
    <submittedName>
        <fullName evidence="7">Response regulator</fullName>
    </submittedName>
</protein>
<gene>
    <name evidence="7" type="ORF">ACFFSY_18820</name>
</gene>
<comment type="caution">
    <text evidence="7">The sequence shown here is derived from an EMBL/GenBank/DDBJ whole genome shotgun (WGS) entry which is preliminary data.</text>
</comment>
<feature type="modified residue" description="4-aspartylphosphate" evidence="4">
    <location>
        <position position="55"/>
    </location>
</feature>
<accession>A0ABV5KRX3</accession>
<evidence type="ECO:0000313" key="7">
    <source>
        <dbReference type="EMBL" id="MFB9327983.1"/>
    </source>
</evidence>
<dbReference type="Gene3D" id="1.10.10.60">
    <property type="entry name" value="Homeodomain-like"/>
    <property type="match status" value="2"/>
</dbReference>
<evidence type="ECO:0000256" key="4">
    <source>
        <dbReference type="PROSITE-ProRule" id="PRU00169"/>
    </source>
</evidence>
<dbReference type="PANTHER" id="PTHR43280">
    <property type="entry name" value="ARAC-FAMILY TRANSCRIPTIONAL REGULATOR"/>
    <property type="match status" value="1"/>
</dbReference>
<keyword evidence="3" id="KW-0804">Transcription</keyword>
<evidence type="ECO:0000256" key="1">
    <source>
        <dbReference type="ARBA" id="ARBA00023015"/>
    </source>
</evidence>
<name>A0ABV5KRX3_9BACL</name>
<dbReference type="PROSITE" id="PS50110">
    <property type="entry name" value="RESPONSE_REGULATORY"/>
    <property type="match status" value="1"/>
</dbReference>
<dbReference type="SUPFAM" id="SSF46689">
    <property type="entry name" value="Homeodomain-like"/>
    <property type="match status" value="2"/>
</dbReference>
<keyword evidence="2" id="KW-0238">DNA-binding</keyword>
<dbReference type="PROSITE" id="PS01124">
    <property type="entry name" value="HTH_ARAC_FAMILY_2"/>
    <property type="match status" value="1"/>
</dbReference>
<dbReference type="InterPro" id="IPR009057">
    <property type="entry name" value="Homeodomain-like_sf"/>
</dbReference>
<dbReference type="EMBL" id="JBHMDO010000031">
    <property type="protein sequence ID" value="MFB9327983.1"/>
    <property type="molecule type" value="Genomic_DNA"/>
</dbReference>
<evidence type="ECO:0000259" key="5">
    <source>
        <dbReference type="PROSITE" id="PS01124"/>
    </source>
</evidence>
<evidence type="ECO:0000256" key="2">
    <source>
        <dbReference type="ARBA" id="ARBA00023125"/>
    </source>
</evidence>
<dbReference type="Gene3D" id="3.40.50.2300">
    <property type="match status" value="1"/>
</dbReference>
<dbReference type="CDD" id="cd17536">
    <property type="entry name" value="REC_YesN-like"/>
    <property type="match status" value="1"/>
</dbReference>
<dbReference type="PANTHER" id="PTHR43280:SF28">
    <property type="entry name" value="HTH-TYPE TRANSCRIPTIONAL ACTIVATOR RHAS"/>
    <property type="match status" value="1"/>
</dbReference>
<evidence type="ECO:0000259" key="6">
    <source>
        <dbReference type="PROSITE" id="PS50110"/>
    </source>
</evidence>
<proteinExistence type="predicted"/>
<keyword evidence="1" id="KW-0805">Transcription regulation</keyword>
<dbReference type="Proteomes" id="UP001589747">
    <property type="component" value="Unassembled WGS sequence"/>
</dbReference>
<dbReference type="SMART" id="SM00448">
    <property type="entry name" value="REC"/>
    <property type="match status" value="1"/>
</dbReference>
<keyword evidence="4" id="KW-0597">Phosphoprotein</keyword>
<dbReference type="InterPro" id="IPR018060">
    <property type="entry name" value="HTH_AraC"/>
</dbReference>
<reference evidence="7 8" key="1">
    <citation type="submission" date="2024-09" db="EMBL/GenBank/DDBJ databases">
        <authorList>
            <person name="Sun Q."/>
            <person name="Mori K."/>
        </authorList>
    </citation>
    <scope>NUCLEOTIDE SEQUENCE [LARGE SCALE GENOMIC DNA]</scope>
    <source>
        <strain evidence="7 8">TISTR 2452</strain>
    </source>
</reference>
<dbReference type="InterPro" id="IPR018062">
    <property type="entry name" value="HTH_AraC-typ_CS"/>
</dbReference>
<sequence length="520" mass="60044">MISLLIVDDEKIIRRGLQSVIERQLPNQFSYRFAENGQEALELLRLEPADIMFTDIRMPIMDGLELLEQLQDDPVKPEVILLSGYNDFVYAQKAIRCAVKDYLIKPVKLDELFAILERLMLEIRMREERADTAGDEARISAAELVTLYLTQKDVGDAITPDEAGLSWLDAGYTLGLLMRRGGGAQTSGADAASFRDQIAELLQGHIDWMLTRDGVGGTIVIARDPEIFYQLAERWKLRESEPQLRIAISDAVQGIEQIRWAYSQAKQTLKYGLLLPELDVLEYTGVIHERNEQHVVPVESIRRILNLIGMGRGDEIKQLLDQILDVRMISSCEIGYLERISQLLNEELFDKLFHIYGYKALDLLRSHANVGHIGNFDRLEDYYIATWQLLDRLDRFIPDWREKAPAEQNTMQKVIAYLQTHYADDLNMAVVSNHFSLNYSYFSQAFQEYSGESFSSYVRRLRLEKAKELLVTSDLKVYEISEQVGFENVKHFTRKFKDTEGITALEFRNQRRQMIEPRMP</sequence>
<organism evidence="7 8">
    <name type="scientific">Paenibacillus aurantiacus</name>
    <dbReference type="NCBI Taxonomy" id="1936118"/>
    <lineage>
        <taxon>Bacteria</taxon>
        <taxon>Bacillati</taxon>
        <taxon>Bacillota</taxon>
        <taxon>Bacilli</taxon>
        <taxon>Bacillales</taxon>
        <taxon>Paenibacillaceae</taxon>
        <taxon>Paenibacillus</taxon>
    </lineage>
</organism>
<dbReference type="InterPro" id="IPR001789">
    <property type="entry name" value="Sig_transdc_resp-reg_receiver"/>
</dbReference>